<dbReference type="OrthoDB" id="73653at2759"/>
<dbReference type="InterPro" id="IPR013099">
    <property type="entry name" value="K_chnl_dom"/>
</dbReference>
<dbReference type="GO" id="GO:0005516">
    <property type="term" value="F:calmodulin binding"/>
    <property type="evidence" value="ECO:0007669"/>
    <property type="project" value="InterPro"/>
</dbReference>
<dbReference type="Proteomes" id="UP000681722">
    <property type="component" value="Unassembled WGS sequence"/>
</dbReference>
<evidence type="ECO:0000259" key="2">
    <source>
        <dbReference type="Pfam" id="PF07885"/>
    </source>
</evidence>
<keyword evidence="1" id="KW-0472">Membrane</keyword>
<dbReference type="InterPro" id="IPR015449">
    <property type="entry name" value="K_chnl_Ca-activ_SK"/>
</dbReference>
<dbReference type="GO" id="GO:0016286">
    <property type="term" value="F:small conductance calcium-activated potassium channel activity"/>
    <property type="evidence" value="ECO:0007669"/>
    <property type="project" value="InterPro"/>
</dbReference>
<feature type="domain" description="Potassium channel" evidence="2">
    <location>
        <begin position="288"/>
        <end position="364"/>
    </location>
</feature>
<keyword evidence="1" id="KW-1133">Transmembrane helix</keyword>
<dbReference type="SUPFAM" id="SSF81324">
    <property type="entry name" value="Voltage-gated potassium channels"/>
    <property type="match status" value="1"/>
</dbReference>
<feature type="transmembrane region" description="Helical" evidence="1">
    <location>
        <begin position="138"/>
        <end position="158"/>
    </location>
</feature>
<dbReference type="InterPro" id="IPR036122">
    <property type="entry name" value="CaM-bd_dom_sf"/>
</dbReference>
<feature type="transmembrane region" description="Helical" evidence="1">
    <location>
        <begin position="340"/>
        <end position="361"/>
    </location>
</feature>
<dbReference type="GO" id="GO:0016020">
    <property type="term" value="C:membrane"/>
    <property type="evidence" value="ECO:0007669"/>
    <property type="project" value="InterPro"/>
</dbReference>
<dbReference type="PRINTS" id="PR00169">
    <property type="entry name" value="KCHANNEL"/>
</dbReference>
<sequence>MTSEFHVTPLTTTTTTSSIAQKKPSPSLTTPLIVGDIDDAVKVVSASSAKLGLHHQVNTSVEETYRLFNDEKSKVHDISIKLTKRKQLHIKRRFISDIMCVISILSIILMVIENEIQFYVSSIATAANRIHREPIVTIIFKSCITLSTVMLLGLIIYYHRINLNIYCLDRSTPNNWRLSFREKHLLSVILELFICLIHPVPGVSRFSINENNGATGSKSYSPTDVLLSLPIFLRCYLIYRCIILHSSLVVDASSQSIGYLNRVKFNAEFISKSYIKERPVLFLFTVSIICFLIGSWSLRACEYNNETGHMKLTNAMYLYVITFITIGYGDITPQTHGGRVIVVLIGLSGVFSTALIFGIIIQKLELNRSQTAVHKFIALIGLSKERKHQSANIIKFAVKLWHLRYIRRRSDDRNTGRNTNTLYRKLWESIYLVRKIKREQRELSGSDTTTTALFDLLNLQTMANTTAKSVTNKVFSIERKVNGIEEKLDRIIEQMHMQQLVIQTKN</sequence>
<accession>A0A814CS24</accession>
<dbReference type="EMBL" id="CAJNOQ010002247">
    <property type="protein sequence ID" value="CAF0947218.1"/>
    <property type="molecule type" value="Genomic_DNA"/>
</dbReference>
<reference evidence="3" key="1">
    <citation type="submission" date="2021-02" db="EMBL/GenBank/DDBJ databases">
        <authorList>
            <person name="Nowell W R."/>
        </authorList>
    </citation>
    <scope>NUCLEOTIDE SEQUENCE</scope>
</reference>
<proteinExistence type="predicted"/>
<feature type="transmembrane region" description="Helical" evidence="1">
    <location>
        <begin position="280"/>
        <end position="298"/>
    </location>
</feature>
<dbReference type="Proteomes" id="UP000663829">
    <property type="component" value="Unassembled WGS sequence"/>
</dbReference>
<dbReference type="SUPFAM" id="SSF81327">
    <property type="entry name" value="Small-conductance potassium channel"/>
    <property type="match status" value="1"/>
</dbReference>
<evidence type="ECO:0000313" key="5">
    <source>
        <dbReference type="Proteomes" id="UP000663829"/>
    </source>
</evidence>
<feature type="transmembrane region" description="Helical" evidence="1">
    <location>
        <begin position="94"/>
        <end position="112"/>
    </location>
</feature>
<evidence type="ECO:0000313" key="3">
    <source>
        <dbReference type="EMBL" id="CAF0947218.1"/>
    </source>
</evidence>
<organism evidence="3 5">
    <name type="scientific">Didymodactylos carnosus</name>
    <dbReference type="NCBI Taxonomy" id="1234261"/>
    <lineage>
        <taxon>Eukaryota</taxon>
        <taxon>Metazoa</taxon>
        <taxon>Spiralia</taxon>
        <taxon>Gnathifera</taxon>
        <taxon>Rotifera</taxon>
        <taxon>Eurotatoria</taxon>
        <taxon>Bdelloidea</taxon>
        <taxon>Philodinida</taxon>
        <taxon>Philodinidae</taxon>
        <taxon>Didymodactylos</taxon>
    </lineage>
</organism>
<keyword evidence="1" id="KW-0812">Transmembrane</keyword>
<keyword evidence="5" id="KW-1185">Reference proteome</keyword>
<protein>
    <recommendedName>
        <fullName evidence="2">Potassium channel domain-containing protein</fullName>
    </recommendedName>
</protein>
<name>A0A814CS24_9BILA</name>
<dbReference type="EMBL" id="CAJOBC010002247">
    <property type="protein sequence ID" value="CAF3723326.1"/>
    <property type="molecule type" value="Genomic_DNA"/>
</dbReference>
<comment type="caution">
    <text evidence="3">The sequence shown here is derived from an EMBL/GenBank/DDBJ whole genome shotgun (WGS) entry which is preliminary data.</text>
</comment>
<dbReference type="AlphaFoldDB" id="A0A814CS24"/>
<evidence type="ECO:0000256" key="1">
    <source>
        <dbReference type="SAM" id="Phobius"/>
    </source>
</evidence>
<dbReference type="Gene3D" id="1.10.287.70">
    <property type="match status" value="2"/>
</dbReference>
<feature type="transmembrane region" description="Helical" evidence="1">
    <location>
        <begin position="310"/>
        <end position="328"/>
    </location>
</feature>
<dbReference type="Pfam" id="PF07885">
    <property type="entry name" value="Ion_trans_2"/>
    <property type="match status" value="1"/>
</dbReference>
<dbReference type="PANTHER" id="PTHR10153">
    <property type="entry name" value="SMALL CONDUCTANCE CALCIUM-ACTIVATED POTASSIUM CHANNEL"/>
    <property type="match status" value="1"/>
</dbReference>
<dbReference type="Pfam" id="PF03530">
    <property type="entry name" value="SK_channel"/>
    <property type="match status" value="1"/>
</dbReference>
<gene>
    <name evidence="3" type="ORF">GPM918_LOCUS11040</name>
    <name evidence="4" type="ORF">SRO942_LOCUS11041</name>
</gene>
<evidence type="ECO:0000313" key="4">
    <source>
        <dbReference type="EMBL" id="CAF3723326.1"/>
    </source>
</evidence>